<evidence type="ECO:0000256" key="1">
    <source>
        <dbReference type="SAM" id="Phobius"/>
    </source>
</evidence>
<proteinExistence type="predicted"/>
<keyword evidence="1" id="KW-0812">Transmembrane</keyword>
<keyword evidence="1" id="KW-1133">Transmembrane helix</keyword>
<dbReference type="OrthoDB" id="5827at2"/>
<dbReference type="AlphaFoldDB" id="A0A1Q2HQT1"/>
<dbReference type="EMBL" id="CP019633">
    <property type="protein sequence ID" value="AQQ09691.1"/>
    <property type="molecule type" value="Genomic_DNA"/>
</dbReference>
<evidence type="ECO:0000313" key="3">
    <source>
        <dbReference type="Proteomes" id="UP000188273"/>
    </source>
</evidence>
<gene>
    <name evidence="2" type="ORF">L21SP3_01501</name>
</gene>
<dbReference type="KEGG" id="pbu:L21SP3_01501"/>
<keyword evidence="3" id="KW-1185">Reference proteome</keyword>
<evidence type="ECO:0000313" key="2">
    <source>
        <dbReference type="EMBL" id="AQQ09691.1"/>
    </source>
</evidence>
<dbReference type="RefSeq" id="WP_077540266.1">
    <property type="nucleotide sequence ID" value="NZ_CP019633.1"/>
</dbReference>
<dbReference type="Proteomes" id="UP000188273">
    <property type="component" value="Chromosome"/>
</dbReference>
<keyword evidence="1" id="KW-0472">Membrane</keyword>
<evidence type="ECO:0008006" key="4">
    <source>
        <dbReference type="Google" id="ProtNLM"/>
    </source>
</evidence>
<feature type="transmembrane region" description="Helical" evidence="1">
    <location>
        <begin position="65"/>
        <end position="86"/>
    </location>
</feature>
<name>A0A1Q2HQT1_9BACT</name>
<sequence>MENQFFIELLEAGMVICFGVAWPISIHKSITSRTSKGKSFVFLLVIFAGYILGVSRKVITDTYSIAFYAYCLNLLMVGTDSLLWLINHHRHDKKTAQ</sequence>
<reference evidence="3" key="1">
    <citation type="submission" date="2017-02" db="EMBL/GenBank/DDBJ databases">
        <title>Comparative genomics and description of representatives of a novel lineage of planctomycetes thriving in anoxic sediments.</title>
        <authorList>
            <person name="Spring S."/>
            <person name="Bunk B."/>
            <person name="Sproer C."/>
            <person name="Klenk H.-P."/>
        </authorList>
    </citation>
    <scope>NUCLEOTIDE SEQUENCE [LARGE SCALE GENOMIC DNA]</scope>
    <source>
        <strain evidence="3">L21-RPul-D3</strain>
    </source>
</reference>
<feature type="transmembrane region" description="Helical" evidence="1">
    <location>
        <begin position="39"/>
        <end position="59"/>
    </location>
</feature>
<feature type="transmembrane region" description="Helical" evidence="1">
    <location>
        <begin position="6"/>
        <end position="27"/>
    </location>
</feature>
<protein>
    <recommendedName>
        <fullName evidence="4">PQ loop repeat protein</fullName>
    </recommendedName>
</protein>
<organism evidence="2 3">
    <name type="scientific">Sedimentisphaera cyanobacteriorum</name>
    <dbReference type="NCBI Taxonomy" id="1940790"/>
    <lineage>
        <taxon>Bacteria</taxon>
        <taxon>Pseudomonadati</taxon>
        <taxon>Planctomycetota</taxon>
        <taxon>Phycisphaerae</taxon>
        <taxon>Sedimentisphaerales</taxon>
        <taxon>Sedimentisphaeraceae</taxon>
        <taxon>Sedimentisphaera</taxon>
    </lineage>
</organism>
<accession>A0A1Q2HQT1</accession>